<sequence length="73" mass="8123">MSHANPFMQPGRQYGAVDAESRLRAVDSFDVDQCRAALALPHLQKAVVKKLQSRIRLLEKNVATTGTERESSQ</sequence>
<reference evidence="1 2" key="1">
    <citation type="submission" date="2017-09" db="EMBL/GenBank/DDBJ databases">
        <authorList>
            <person name="Ehlers B."/>
            <person name="Leendertz F.H."/>
        </authorList>
    </citation>
    <scope>NUCLEOTIDE SEQUENCE [LARGE SCALE GENOMIC DNA]</scope>
    <source>
        <strain evidence="1 2">DJ-1</strain>
    </source>
</reference>
<dbReference type="AlphaFoldDB" id="A0A2A3M3G5"/>
<proteinExistence type="predicted"/>
<dbReference type="Proteomes" id="UP000218102">
    <property type="component" value="Unassembled WGS sequence"/>
</dbReference>
<comment type="caution">
    <text evidence="1">The sequence shown here is derived from an EMBL/GenBank/DDBJ whole genome shotgun (WGS) entry which is preliminary data.</text>
</comment>
<evidence type="ECO:0000313" key="1">
    <source>
        <dbReference type="EMBL" id="PBJ94717.1"/>
    </source>
</evidence>
<gene>
    <name evidence="1" type="ORF">CMV24_14760</name>
</gene>
<accession>A0A2A3M3G5</accession>
<organism evidence="1 2">
    <name type="scientific">Pseudomonas plecoglossicida</name>
    <dbReference type="NCBI Taxonomy" id="70775"/>
    <lineage>
        <taxon>Bacteria</taxon>
        <taxon>Pseudomonadati</taxon>
        <taxon>Pseudomonadota</taxon>
        <taxon>Gammaproteobacteria</taxon>
        <taxon>Pseudomonadales</taxon>
        <taxon>Pseudomonadaceae</taxon>
        <taxon>Pseudomonas</taxon>
    </lineage>
</organism>
<protein>
    <submittedName>
        <fullName evidence="1">Uncharacterized protein</fullName>
    </submittedName>
</protein>
<evidence type="ECO:0000313" key="2">
    <source>
        <dbReference type="Proteomes" id="UP000218102"/>
    </source>
</evidence>
<dbReference type="EMBL" id="NTME01000013">
    <property type="protein sequence ID" value="PBJ94717.1"/>
    <property type="molecule type" value="Genomic_DNA"/>
</dbReference>
<name>A0A2A3M3G5_PSEDL</name>
<dbReference type="RefSeq" id="WP_058165683.1">
    <property type="nucleotide sequence ID" value="NZ_NTME01000013.1"/>
</dbReference>